<accession>A0A391NM99</accession>
<sequence>MFALTLVAVLLLLLSPTLASEPVVGESVVLCSICDLIVELAEDFITDATTIQDVDQWLEGVCRMLPTFMERECDKFIEAKIDSLAEALLTNLPADVICYDMGACGEPELGGWSIWCDVCETIMVDVR</sequence>
<dbReference type="EMBL" id="BDIP01001985">
    <property type="protein sequence ID" value="GCA62994.1"/>
    <property type="molecule type" value="Genomic_DNA"/>
</dbReference>
<evidence type="ECO:0000313" key="4">
    <source>
        <dbReference type="EMBL" id="GCA62994.1"/>
    </source>
</evidence>
<keyword evidence="1" id="KW-1015">Disulfide bond</keyword>
<dbReference type="Proteomes" id="UP000265618">
    <property type="component" value="Unassembled WGS sequence"/>
</dbReference>
<proteinExistence type="predicted"/>
<reference evidence="4 5" key="1">
    <citation type="journal article" date="2018" name="PLoS ONE">
        <title>The draft genome of Kipferlia bialata reveals reductive genome evolution in fornicate parasites.</title>
        <authorList>
            <person name="Tanifuji G."/>
            <person name="Takabayashi S."/>
            <person name="Kume K."/>
            <person name="Takagi M."/>
            <person name="Nakayama T."/>
            <person name="Kamikawa R."/>
            <person name="Inagaki Y."/>
            <person name="Hashimoto T."/>
        </authorList>
    </citation>
    <scope>NUCLEOTIDE SEQUENCE [LARGE SCALE GENOMIC DNA]</scope>
    <source>
        <strain evidence="4">NY0173</strain>
    </source>
</reference>
<feature type="non-terminal residue" evidence="4">
    <location>
        <position position="127"/>
    </location>
</feature>
<dbReference type="OrthoDB" id="69496at2759"/>
<dbReference type="PROSITE" id="PS50015">
    <property type="entry name" value="SAP_B"/>
    <property type="match status" value="1"/>
</dbReference>
<evidence type="ECO:0000256" key="2">
    <source>
        <dbReference type="SAM" id="SignalP"/>
    </source>
</evidence>
<dbReference type="AlphaFoldDB" id="A0A391NM99"/>
<dbReference type="PANTHER" id="PTHR11480">
    <property type="entry name" value="SAPOSIN-RELATED"/>
    <property type="match status" value="1"/>
</dbReference>
<dbReference type="InterPro" id="IPR008139">
    <property type="entry name" value="SaposinB_dom"/>
</dbReference>
<protein>
    <recommendedName>
        <fullName evidence="3">Saposin B-type domain-containing protein</fullName>
    </recommendedName>
</protein>
<comment type="caution">
    <text evidence="4">The sequence shown here is derived from an EMBL/GenBank/DDBJ whole genome shotgun (WGS) entry which is preliminary data.</text>
</comment>
<dbReference type="InterPro" id="IPR051428">
    <property type="entry name" value="Sphingo_Act-Surfact_Prot"/>
</dbReference>
<feature type="signal peptide" evidence="2">
    <location>
        <begin position="1"/>
        <end position="19"/>
    </location>
</feature>
<dbReference type="Gene3D" id="1.10.225.10">
    <property type="entry name" value="Saposin-like"/>
    <property type="match status" value="1"/>
</dbReference>
<dbReference type="SUPFAM" id="SSF47862">
    <property type="entry name" value="Saposin"/>
    <property type="match status" value="1"/>
</dbReference>
<feature type="domain" description="Saposin B-type" evidence="3">
    <location>
        <begin position="27"/>
        <end position="108"/>
    </location>
</feature>
<name>A0A391NM99_9EUKA</name>
<evidence type="ECO:0000313" key="5">
    <source>
        <dbReference type="Proteomes" id="UP000265618"/>
    </source>
</evidence>
<evidence type="ECO:0000256" key="1">
    <source>
        <dbReference type="ARBA" id="ARBA00023157"/>
    </source>
</evidence>
<dbReference type="InterPro" id="IPR011001">
    <property type="entry name" value="Saposin-like"/>
</dbReference>
<evidence type="ECO:0000259" key="3">
    <source>
        <dbReference type="PROSITE" id="PS50015"/>
    </source>
</evidence>
<keyword evidence="2" id="KW-0732">Signal</keyword>
<organism evidence="4 5">
    <name type="scientific">Kipferlia bialata</name>
    <dbReference type="NCBI Taxonomy" id="797122"/>
    <lineage>
        <taxon>Eukaryota</taxon>
        <taxon>Metamonada</taxon>
        <taxon>Carpediemonas-like organisms</taxon>
        <taxon>Kipferlia</taxon>
    </lineage>
</organism>
<keyword evidence="5" id="KW-1185">Reference proteome</keyword>
<gene>
    <name evidence="4" type="ORF">KIPB_007200</name>
</gene>
<feature type="chain" id="PRO_5017177165" description="Saposin B-type domain-containing protein" evidence="2">
    <location>
        <begin position="20"/>
        <end position="127"/>
    </location>
</feature>
<dbReference type="SMART" id="SM00741">
    <property type="entry name" value="SapB"/>
    <property type="match status" value="1"/>
</dbReference>